<reference evidence="2" key="1">
    <citation type="journal article" date="2023" name="Front. Plant Sci.">
        <title>Chromosomal-level genome assembly of Melastoma candidum provides insights into trichome evolution.</title>
        <authorList>
            <person name="Zhong Y."/>
            <person name="Wu W."/>
            <person name="Sun C."/>
            <person name="Zou P."/>
            <person name="Liu Y."/>
            <person name="Dai S."/>
            <person name="Zhou R."/>
        </authorList>
    </citation>
    <scope>NUCLEOTIDE SEQUENCE [LARGE SCALE GENOMIC DNA]</scope>
</reference>
<sequence length="250" mass="26984">MSSRVGNSHWCLGCNRPIRGRGGSSVCPYCHGRFFQELDPTMHIAPADYFGLRRRDPGRDIRNRGAPVGNGGIEALSIGLPGIEVTWGDAAAAAAADPPGIQQLLAQLPGNAGIPPEMFGQRPVNGRKGPLPADRSSINAMPTIRISSRHLQSDLHCAVCKEKFELLSAARKMPCNHLYHSDCIVPWLEQHNSCPVCRQELPANGSKGRSRTRSGGRNDSGRDSQGRRTPPFAFKFPFCPFNLCSGSGSG</sequence>
<dbReference type="Proteomes" id="UP001057402">
    <property type="component" value="Chromosome 4"/>
</dbReference>
<name>A0ACB9RLV1_9MYRT</name>
<proteinExistence type="predicted"/>
<evidence type="ECO:0000313" key="2">
    <source>
        <dbReference type="Proteomes" id="UP001057402"/>
    </source>
</evidence>
<organism evidence="1 2">
    <name type="scientific">Melastoma candidum</name>
    <dbReference type="NCBI Taxonomy" id="119954"/>
    <lineage>
        <taxon>Eukaryota</taxon>
        <taxon>Viridiplantae</taxon>
        <taxon>Streptophyta</taxon>
        <taxon>Embryophyta</taxon>
        <taxon>Tracheophyta</taxon>
        <taxon>Spermatophyta</taxon>
        <taxon>Magnoliopsida</taxon>
        <taxon>eudicotyledons</taxon>
        <taxon>Gunneridae</taxon>
        <taxon>Pentapetalae</taxon>
        <taxon>rosids</taxon>
        <taxon>malvids</taxon>
        <taxon>Myrtales</taxon>
        <taxon>Melastomataceae</taxon>
        <taxon>Melastomatoideae</taxon>
        <taxon>Melastomateae</taxon>
        <taxon>Melastoma</taxon>
    </lineage>
</organism>
<protein>
    <submittedName>
        <fullName evidence="1">Uncharacterized protein</fullName>
    </submittedName>
</protein>
<accession>A0ACB9RLV1</accession>
<gene>
    <name evidence="1" type="ORF">MLD38_015903</name>
</gene>
<keyword evidence="2" id="KW-1185">Reference proteome</keyword>
<comment type="caution">
    <text evidence="1">The sequence shown here is derived from an EMBL/GenBank/DDBJ whole genome shotgun (WGS) entry which is preliminary data.</text>
</comment>
<dbReference type="EMBL" id="CM042883">
    <property type="protein sequence ID" value="KAI4378423.1"/>
    <property type="molecule type" value="Genomic_DNA"/>
</dbReference>
<evidence type="ECO:0000313" key="1">
    <source>
        <dbReference type="EMBL" id="KAI4378423.1"/>
    </source>
</evidence>